<protein>
    <submittedName>
        <fullName evidence="1">Uncharacterized protein</fullName>
    </submittedName>
</protein>
<dbReference type="Proteomes" id="UP000000724">
    <property type="component" value="Contig Pc00c16"/>
</dbReference>
<accession>B6H9B5</accession>
<dbReference type="EMBL" id="AM920431">
    <property type="protein sequence ID" value="CAP93177.1"/>
    <property type="molecule type" value="Genomic_DNA"/>
</dbReference>
<keyword evidence="2" id="KW-1185">Reference proteome</keyword>
<dbReference type="AlphaFoldDB" id="B6H9B5"/>
<dbReference type="eggNOG" id="ENOG502RPR3">
    <property type="taxonomic scope" value="Eukaryota"/>
</dbReference>
<dbReference type="VEuPathDB" id="FungiDB:PCH_Pc16g05070"/>
<name>B6H9B5_PENRW</name>
<dbReference type="HOGENOM" id="CLU_1030960_0_0_1"/>
<dbReference type="KEGG" id="pcs:N7525_011177"/>
<evidence type="ECO:0000313" key="1">
    <source>
        <dbReference type="EMBL" id="CAP93177.1"/>
    </source>
</evidence>
<sequence length="270" mass="30803">MSREVDIVPLIGHCVPYVAIILYHTRRQVRIYSTTFSKHKAFLFIHIGTGIMELARYHISKARLGNENVLPEVIDVLSCLIWSWASFVLVKTLRRGDPLTTRPPYQVAAALRPVICIASYMLQLPSLHRISISALDSFVYARMAIFFFTYTPYLRGYSYSTIYSLSIPLAAVVSIHESHVRGATLVFMLATAYVAKLNEWVTHRSRIVQRSETKSAMDMLEKHVLAGLLLLGFAELDRLREVSKNDALTKPLNDDYVPKLEHVFIYKVRS</sequence>
<dbReference type="GeneID" id="8306050"/>
<gene>
    <name evidence="1" type="ORF">Pc16g05070</name>
    <name evidence="1" type="ORF">PCH_Pc16g05070</name>
</gene>
<dbReference type="OMA" id="WVTHRSR"/>
<evidence type="ECO:0000313" key="2">
    <source>
        <dbReference type="Proteomes" id="UP000000724"/>
    </source>
</evidence>
<organism evidence="1 2">
    <name type="scientific">Penicillium rubens (strain ATCC 28089 / DSM 1075 / NRRL 1951 / Wisconsin 54-1255)</name>
    <name type="common">Penicillium chrysogenum</name>
    <dbReference type="NCBI Taxonomy" id="500485"/>
    <lineage>
        <taxon>Eukaryota</taxon>
        <taxon>Fungi</taxon>
        <taxon>Dikarya</taxon>
        <taxon>Ascomycota</taxon>
        <taxon>Pezizomycotina</taxon>
        <taxon>Eurotiomycetes</taxon>
        <taxon>Eurotiomycetidae</taxon>
        <taxon>Eurotiales</taxon>
        <taxon>Aspergillaceae</taxon>
        <taxon>Penicillium</taxon>
        <taxon>Penicillium chrysogenum species complex</taxon>
    </lineage>
</organism>
<dbReference type="OrthoDB" id="4922812at2759"/>
<reference evidence="1 2" key="1">
    <citation type="journal article" date="2008" name="Nat. Biotechnol.">
        <title>Genome sequencing and analysis of the filamentous fungus Penicillium chrysogenum.</title>
        <authorList>
            <person name="van den Berg M.A."/>
            <person name="Albang R."/>
            <person name="Albermann K."/>
            <person name="Badger J.H."/>
            <person name="Daran J.-M."/>
            <person name="Driessen A.J.M."/>
            <person name="Garcia-Estrada C."/>
            <person name="Fedorova N.D."/>
            <person name="Harris D.M."/>
            <person name="Heijne W.H.M."/>
            <person name="Joardar V.S."/>
            <person name="Kiel J.A.K.W."/>
            <person name="Kovalchuk A."/>
            <person name="Martin J.F."/>
            <person name="Nierman W.C."/>
            <person name="Nijland J.G."/>
            <person name="Pronk J.T."/>
            <person name="Roubos J.A."/>
            <person name="van der Klei I.J."/>
            <person name="van Peij N.N.M.E."/>
            <person name="Veenhuis M."/>
            <person name="von Doehren H."/>
            <person name="Wagner C."/>
            <person name="Wortman J.R."/>
            <person name="Bovenberg R.A.L."/>
        </authorList>
    </citation>
    <scope>NUCLEOTIDE SEQUENCE [LARGE SCALE GENOMIC DNA]</scope>
    <source>
        <strain evidence="2">ATCC 28089 / DSM 1075 / NRRL 1951 / Wisconsin 54-1255</strain>
    </source>
</reference>
<proteinExistence type="predicted"/>